<evidence type="ECO:0000313" key="3">
    <source>
        <dbReference type="Proteomes" id="UP001237780"/>
    </source>
</evidence>
<dbReference type="RefSeq" id="WP_307279909.1">
    <property type="nucleotide sequence ID" value="NZ_JAUSZT010000003.1"/>
</dbReference>
<accession>A0ABU0S7Q3</accession>
<dbReference type="PROSITE" id="PS51186">
    <property type="entry name" value="GNAT"/>
    <property type="match status" value="1"/>
</dbReference>
<proteinExistence type="predicted"/>
<dbReference type="SUPFAM" id="SSF55729">
    <property type="entry name" value="Acyl-CoA N-acyltransferases (Nat)"/>
    <property type="match status" value="1"/>
</dbReference>
<keyword evidence="3" id="KW-1185">Reference proteome</keyword>
<name>A0ABU0S7Q3_9HYPH</name>
<feature type="domain" description="N-acetyltransferase" evidence="1">
    <location>
        <begin position="6"/>
        <end position="154"/>
    </location>
</feature>
<dbReference type="Gene3D" id="3.40.630.30">
    <property type="match status" value="1"/>
</dbReference>
<comment type="caution">
    <text evidence="2">The sequence shown here is derived from an EMBL/GenBank/DDBJ whole genome shotgun (WGS) entry which is preliminary data.</text>
</comment>
<dbReference type="InterPro" id="IPR000182">
    <property type="entry name" value="GNAT_dom"/>
</dbReference>
<gene>
    <name evidence="2" type="ORF">QFZ34_001941</name>
</gene>
<dbReference type="Pfam" id="PF13673">
    <property type="entry name" value="Acetyltransf_10"/>
    <property type="match status" value="1"/>
</dbReference>
<dbReference type="Proteomes" id="UP001237780">
    <property type="component" value="Unassembled WGS sequence"/>
</dbReference>
<protein>
    <submittedName>
        <fullName evidence="2">N-acetylglutamate synthase-like GNAT family acetyltransferase</fullName>
    </submittedName>
</protein>
<dbReference type="InterPro" id="IPR016181">
    <property type="entry name" value="Acyl_CoA_acyltransferase"/>
</dbReference>
<reference evidence="2 3" key="1">
    <citation type="submission" date="2023-07" db="EMBL/GenBank/DDBJ databases">
        <title>Comparative genomics of wheat-associated soil bacteria to identify genetic determinants of phenazine resistance.</title>
        <authorList>
            <person name="Mouncey N."/>
        </authorList>
    </citation>
    <scope>NUCLEOTIDE SEQUENCE [LARGE SCALE GENOMIC DNA]</scope>
    <source>
        <strain evidence="2 3">W4I11</strain>
    </source>
</reference>
<dbReference type="EMBL" id="JAUSZT010000003">
    <property type="protein sequence ID" value="MDQ0996759.1"/>
    <property type="molecule type" value="Genomic_DNA"/>
</dbReference>
<sequence length="154" mass="17796">MKDHSFRLEQASEQDFQRLFELRLLTMRESLERIGRFHERRAFERFRKSFRAEYTRLIVLSDGSLGGCVALGPSDDGLLLEHFYISPALQSVGLGTQILQTLLAEADELGLVIRLSVLKHSDAGRFYSRNGFTNTGADEWDVYYERSPQKKRHL</sequence>
<organism evidence="2 3">
    <name type="scientific">Phyllobacterium ifriqiyense</name>
    <dbReference type="NCBI Taxonomy" id="314238"/>
    <lineage>
        <taxon>Bacteria</taxon>
        <taxon>Pseudomonadati</taxon>
        <taxon>Pseudomonadota</taxon>
        <taxon>Alphaproteobacteria</taxon>
        <taxon>Hyphomicrobiales</taxon>
        <taxon>Phyllobacteriaceae</taxon>
        <taxon>Phyllobacterium</taxon>
    </lineage>
</organism>
<evidence type="ECO:0000259" key="1">
    <source>
        <dbReference type="PROSITE" id="PS51186"/>
    </source>
</evidence>
<evidence type="ECO:0000313" key="2">
    <source>
        <dbReference type="EMBL" id="MDQ0996759.1"/>
    </source>
</evidence>